<evidence type="ECO:0000313" key="1">
    <source>
        <dbReference type="EMBL" id="CAI9552808.1"/>
    </source>
</evidence>
<dbReference type="Proteomes" id="UP001162483">
    <property type="component" value="Unassembled WGS sequence"/>
</dbReference>
<name>A0ABN9BYV3_9NEOB</name>
<dbReference type="EMBL" id="CATNWA010006779">
    <property type="protein sequence ID" value="CAI9552808.1"/>
    <property type="molecule type" value="Genomic_DNA"/>
</dbReference>
<keyword evidence="2" id="KW-1185">Reference proteome</keyword>
<evidence type="ECO:0000313" key="2">
    <source>
        <dbReference type="Proteomes" id="UP001162483"/>
    </source>
</evidence>
<protein>
    <submittedName>
        <fullName evidence="1">Uncharacterized protein</fullName>
    </submittedName>
</protein>
<sequence length="110" mass="12503">MSMKDLTEVRSRIPVLGAENVFHRNPILSDIRDLKWEISQIPAYRFIRDLTQKKPVDIPVLSAGNVSVLIAILMNIKEFTQERSRIPVLSVGNVFHGNPFFTNISNLTRG</sequence>
<dbReference type="PANTHER" id="PTHR14947">
    <property type="entry name" value="ZINC FINGER PROTEIN"/>
    <property type="match status" value="1"/>
</dbReference>
<comment type="caution">
    <text evidence="1">The sequence shown here is derived from an EMBL/GenBank/DDBJ whole genome shotgun (WGS) entry which is preliminary data.</text>
</comment>
<dbReference type="PANTHER" id="PTHR14947:SF24">
    <property type="entry name" value="ZINC FINGER PROTEIN 781-RELATED"/>
    <property type="match status" value="1"/>
</dbReference>
<proteinExistence type="predicted"/>
<organism evidence="1 2">
    <name type="scientific">Staurois parvus</name>
    <dbReference type="NCBI Taxonomy" id="386267"/>
    <lineage>
        <taxon>Eukaryota</taxon>
        <taxon>Metazoa</taxon>
        <taxon>Chordata</taxon>
        <taxon>Craniata</taxon>
        <taxon>Vertebrata</taxon>
        <taxon>Euteleostomi</taxon>
        <taxon>Amphibia</taxon>
        <taxon>Batrachia</taxon>
        <taxon>Anura</taxon>
        <taxon>Neobatrachia</taxon>
        <taxon>Ranoidea</taxon>
        <taxon>Ranidae</taxon>
        <taxon>Staurois</taxon>
    </lineage>
</organism>
<accession>A0ABN9BYV3</accession>
<reference evidence="1" key="1">
    <citation type="submission" date="2023-05" db="EMBL/GenBank/DDBJ databases">
        <authorList>
            <person name="Stuckert A."/>
        </authorList>
    </citation>
    <scope>NUCLEOTIDE SEQUENCE</scope>
</reference>
<gene>
    <name evidence="1" type="ORF">SPARVUS_LOCUS3947456</name>
</gene>
<dbReference type="InterPro" id="IPR039938">
    <property type="entry name" value="Sp4-like"/>
</dbReference>